<evidence type="ECO:0000313" key="2">
    <source>
        <dbReference type="EMBL" id="KAF3805797.1"/>
    </source>
</evidence>
<dbReference type="AlphaFoldDB" id="A0A8H4CLB6"/>
<feature type="transmembrane region" description="Helical" evidence="1">
    <location>
        <begin position="145"/>
        <end position="165"/>
    </location>
</feature>
<reference evidence="2" key="2">
    <citation type="submission" date="2020-03" db="EMBL/GenBank/DDBJ databases">
        <authorList>
            <person name="Fu F.-F."/>
            <person name="Chen J."/>
        </authorList>
    </citation>
    <scope>NUCLEOTIDE SEQUENCE</scope>
    <source>
        <strain evidence="2">Lc1</strain>
    </source>
</reference>
<name>A0A8H4CLB6_COLGL</name>
<feature type="transmembrane region" description="Helical" evidence="1">
    <location>
        <begin position="85"/>
        <end position="105"/>
    </location>
</feature>
<dbReference type="Proteomes" id="UP000613401">
    <property type="component" value="Unassembled WGS sequence"/>
</dbReference>
<evidence type="ECO:0000256" key="1">
    <source>
        <dbReference type="SAM" id="Phobius"/>
    </source>
</evidence>
<organism evidence="2 3">
    <name type="scientific">Colletotrichum gloeosporioides</name>
    <name type="common">Anthracnose fungus</name>
    <name type="synonym">Glomerella cingulata</name>
    <dbReference type="NCBI Taxonomy" id="474922"/>
    <lineage>
        <taxon>Eukaryota</taxon>
        <taxon>Fungi</taxon>
        <taxon>Dikarya</taxon>
        <taxon>Ascomycota</taxon>
        <taxon>Pezizomycotina</taxon>
        <taxon>Sordariomycetes</taxon>
        <taxon>Hypocreomycetidae</taxon>
        <taxon>Glomerellales</taxon>
        <taxon>Glomerellaceae</taxon>
        <taxon>Colletotrichum</taxon>
        <taxon>Colletotrichum gloeosporioides species complex</taxon>
    </lineage>
</organism>
<keyword evidence="3" id="KW-1185">Reference proteome</keyword>
<protein>
    <submittedName>
        <fullName evidence="2">Uncharacterized protein</fullName>
    </submittedName>
</protein>
<keyword evidence="1" id="KW-0472">Membrane</keyword>
<reference evidence="2" key="1">
    <citation type="journal article" date="2020" name="Phytopathology">
        <title>Genome sequence and comparative analysis of Colletotrichum gloeosporioides isolated from Liriodendron leaves.</title>
        <authorList>
            <person name="Fu F.F."/>
            <person name="Hao Z."/>
            <person name="Wang P."/>
            <person name="Lu Y."/>
            <person name="Xue L.J."/>
            <person name="Wei G."/>
            <person name="Tian Y."/>
            <person name="Baishi H."/>
            <person name="Xu H."/>
            <person name="Shi J."/>
            <person name="Cheng T."/>
            <person name="Wang G."/>
            <person name="Yi Y."/>
            <person name="Chen J."/>
        </authorList>
    </citation>
    <scope>NUCLEOTIDE SEQUENCE</scope>
    <source>
        <strain evidence="2">Lc1</strain>
    </source>
</reference>
<gene>
    <name evidence="2" type="ORF">GCG54_00005161</name>
</gene>
<dbReference type="Pfam" id="PF11374">
    <property type="entry name" value="DUF3176"/>
    <property type="match status" value="1"/>
</dbReference>
<sequence>MSQRNWAEKPSGYEPARVYDVEDEPPGPDTIVYKRYSFFSCTEWVLEIVASIGSLVIIAAVAVIFRTVDNQPLSTWTFPISLNAVISILTTACSAAIMHSVSTFISQLKWLHFKNGPQKFEHLEKFDEASRGPLGSLKVLVSMKLNLATIGALVTIFRLGLSPLAQGVVKIDERSVKSTIDENVTFGFAHAYNRDVTFPDLRGIPQDPNMQAAVLQGVYNISFTAECRNVTQATLQSQVCVHPVDYDENCNMTTPGNIGLSSRRRNTYWGTRYQMNVSLSEIPDEFPEIARFAIYRASPDHNFKLLDVNITKCSLSLAAYNYTDAQSNGTSFAFGDTQEIGVGGKEFWSFTNRSYFFEGTNFTSKSKASNLPTFELSSDDLEALQDFLRSEAITTKWVDGGPDKKNHGLSAAALAGDVDIGKRFEQMAVSMTDYLRSGPNKKSVTGVRVGKIAFVSIRWWFFAGPAAIEALALLFAVLTIFSNRENSRVPLWKSSALAVLACEHERKSELLKTTVKGIKKIEKLAETSFVKLE</sequence>
<keyword evidence="1" id="KW-0812">Transmembrane</keyword>
<dbReference type="InterPro" id="IPR021514">
    <property type="entry name" value="DUF3176"/>
</dbReference>
<keyword evidence="1" id="KW-1133">Transmembrane helix</keyword>
<feature type="transmembrane region" description="Helical" evidence="1">
    <location>
        <begin position="44"/>
        <end position="65"/>
    </location>
</feature>
<comment type="caution">
    <text evidence="2">The sequence shown here is derived from an EMBL/GenBank/DDBJ whole genome shotgun (WGS) entry which is preliminary data.</text>
</comment>
<feature type="transmembrane region" description="Helical" evidence="1">
    <location>
        <begin position="459"/>
        <end position="481"/>
    </location>
</feature>
<dbReference type="RefSeq" id="XP_045264956.1">
    <property type="nucleotide sequence ID" value="XM_045405192.1"/>
</dbReference>
<dbReference type="GeneID" id="69012313"/>
<proteinExistence type="predicted"/>
<dbReference type="PANTHER" id="PTHR35394:SF5">
    <property type="entry name" value="DUF3176 DOMAIN-CONTAINING PROTEIN"/>
    <property type="match status" value="1"/>
</dbReference>
<accession>A0A8H4CLB6</accession>
<evidence type="ECO:0000313" key="3">
    <source>
        <dbReference type="Proteomes" id="UP000613401"/>
    </source>
</evidence>
<dbReference type="PANTHER" id="PTHR35394">
    <property type="entry name" value="DUF3176 DOMAIN-CONTAINING PROTEIN"/>
    <property type="match status" value="1"/>
</dbReference>
<dbReference type="EMBL" id="WVTB01000040">
    <property type="protein sequence ID" value="KAF3805797.1"/>
    <property type="molecule type" value="Genomic_DNA"/>
</dbReference>